<evidence type="ECO:0000313" key="11">
    <source>
        <dbReference type="EMBL" id="MBC6678394.1"/>
    </source>
</evidence>
<dbReference type="Gene3D" id="3.40.640.10">
    <property type="entry name" value="Type I PLP-dependent aspartate aminotransferase-like (Major domain)"/>
    <property type="match status" value="1"/>
</dbReference>
<dbReference type="Pfam" id="PF00155">
    <property type="entry name" value="Aminotran_1_2"/>
    <property type="match status" value="1"/>
</dbReference>
<reference evidence="11" key="1">
    <citation type="submission" date="2020-08" db="EMBL/GenBank/DDBJ databases">
        <title>Genome public.</title>
        <authorList>
            <person name="Liu C."/>
            <person name="Sun Q."/>
        </authorList>
    </citation>
    <scope>NUCLEOTIDE SEQUENCE</scope>
    <source>
        <strain evidence="11">BX12</strain>
    </source>
</reference>
<dbReference type="InterPro" id="IPR005860">
    <property type="entry name" value="CobD"/>
</dbReference>
<protein>
    <recommendedName>
        <fullName evidence="4">threonine-phosphate decarboxylase</fullName>
        <ecNumber evidence="4">4.1.1.81</ecNumber>
    </recommendedName>
    <alternativeName>
        <fullName evidence="8">L-threonine-O-3-phosphate decarboxylase</fullName>
    </alternativeName>
</protein>
<dbReference type="SUPFAM" id="SSF53383">
    <property type="entry name" value="PLP-dependent transferases"/>
    <property type="match status" value="1"/>
</dbReference>
<keyword evidence="12" id="KW-1185">Reference proteome</keyword>
<dbReference type="NCBIfam" id="TIGR01140">
    <property type="entry name" value="L_thr_O3P_dcar"/>
    <property type="match status" value="1"/>
</dbReference>
<gene>
    <name evidence="11" type="ORF">H9L42_00920</name>
</gene>
<evidence type="ECO:0000313" key="12">
    <source>
        <dbReference type="Proteomes" id="UP000602647"/>
    </source>
</evidence>
<dbReference type="CDD" id="cd00609">
    <property type="entry name" value="AAT_like"/>
    <property type="match status" value="1"/>
</dbReference>
<evidence type="ECO:0000259" key="10">
    <source>
        <dbReference type="Pfam" id="PF00155"/>
    </source>
</evidence>
<evidence type="ECO:0000256" key="2">
    <source>
        <dbReference type="ARBA" id="ARBA00003444"/>
    </source>
</evidence>
<evidence type="ECO:0000256" key="4">
    <source>
        <dbReference type="ARBA" id="ARBA00012285"/>
    </source>
</evidence>
<dbReference type="PANTHER" id="PTHR42885">
    <property type="entry name" value="HISTIDINOL-PHOSPHATE AMINOTRANSFERASE-RELATED"/>
    <property type="match status" value="1"/>
</dbReference>
<dbReference type="Proteomes" id="UP000602647">
    <property type="component" value="Unassembled WGS sequence"/>
</dbReference>
<dbReference type="EMBL" id="JACRYT010000001">
    <property type="protein sequence ID" value="MBC6678394.1"/>
    <property type="molecule type" value="Genomic_DNA"/>
</dbReference>
<dbReference type="GO" id="GO:0009236">
    <property type="term" value="P:cobalamin biosynthetic process"/>
    <property type="evidence" value="ECO:0007669"/>
    <property type="project" value="UniProtKB-KW"/>
</dbReference>
<keyword evidence="6" id="KW-0663">Pyridoxal phosphate</keyword>
<proteinExistence type="predicted"/>
<comment type="catalytic activity">
    <reaction evidence="9">
        <text>O-phospho-L-threonine + H(+) = (R)-1-aminopropan-2-yl phosphate + CO2</text>
        <dbReference type="Rhea" id="RHEA:11492"/>
        <dbReference type="ChEBI" id="CHEBI:15378"/>
        <dbReference type="ChEBI" id="CHEBI:16526"/>
        <dbReference type="ChEBI" id="CHEBI:58563"/>
        <dbReference type="ChEBI" id="CHEBI:58675"/>
        <dbReference type="EC" id="4.1.1.81"/>
    </reaction>
</comment>
<dbReference type="Gene3D" id="3.90.1150.10">
    <property type="entry name" value="Aspartate Aminotransferase, domain 1"/>
    <property type="match status" value="1"/>
</dbReference>
<evidence type="ECO:0000256" key="1">
    <source>
        <dbReference type="ARBA" id="ARBA00001933"/>
    </source>
</evidence>
<feature type="domain" description="Aminotransferase class I/classII large" evidence="10">
    <location>
        <begin position="25"/>
        <end position="356"/>
    </location>
</feature>
<dbReference type="InterPro" id="IPR015422">
    <property type="entry name" value="PyrdxlP-dep_Trfase_small"/>
</dbReference>
<comment type="caution">
    <text evidence="11">The sequence shown here is derived from an EMBL/GenBank/DDBJ whole genome shotgun (WGS) entry which is preliminary data.</text>
</comment>
<dbReference type="GO" id="GO:0030170">
    <property type="term" value="F:pyridoxal phosphate binding"/>
    <property type="evidence" value="ECO:0007669"/>
    <property type="project" value="InterPro"/>
</dbReference>
<name>A0A923NJV8_9FIRM</name>
<dbReference type="InterPro" id="IPR015421">
    <property type="entry name" value="PyrdxlP-dep_Trfase_major"/>
</dbReference>
<keyword evidence="7 11" id="KW-0456">Lyase</keyword>
<evidence type="ECO:0000256" key="8">
    <source>
        <dbReference type="ARBA" id="ARBA00029996"/>
    </source>
</evidence>
<dbReference type="AlphaFoldDB" id="A0A923NJV8"/>
<keyword evidence="5" id="KW-0169">Cobalamin biosynthesis</keyword>
<comment type="cofactor">
    <cofactor evidence="1">
        <name>pyridoxal 5'-phosphate</name>
        <dbReference type="ChEBI" id="CHEBI:597326"/>
    </cofactor>
</comment>
<evidence type="ECO:0000256" key="7">
    <source>
        <dbReference type="ARBA" id="ARBA00023239"/>
    </source>
</evidence>
<evidence type="ECO:0000256" key="5">
    <source>
        <dbReference type="ARBA" id="ARBA00022573"/>
    </source>
</evidence>
<dbReference type="InterPro" id="IPR004839">
    <property type="entry name" value="Aminotransferase_I/II_large"/>
</dbReference>
<evidence type="ECO:0000256" key="6">
    <source>
        <dbReference type="ARBA" id="ARBA00022898"/>
    </source>
</evidence>
<dbReference type="RefSeq" id="WP_187301590.1">
    <property type="nucleotide sequence ID" value="NZ_JACRYT010000001.1"/>
</dbReference>
<organism evidence="11 12">
    <name type="scientific">Zhenpiania hominis</name>
    <dbReference type="NCBI Taxonomy" id="2763644"/>
    <lineage>
        <taxon>Bacteria</taxon>
        <taxon>Bacillati</taxon>
        <taxon>Bacillota</taxon>
        <taxon>Clostridia</taxon>
        <taxon>Peptostreptococcales</taxon>
        <taxon>Anaerovoracaceae</taxon>
        <taxon>Zhenpiania</taxon>
    </lineage>
</organism>
<evidence type="ECO:0000256" key="9">
    <source>
        <dbReference type="ARBA" id="ARBA00048531"/>
    </source>
</evidence>
<dbReference type="EC" id="4.1.1.81" evidence="4"/>
<dbReference type="InterPro" id="IPR015424">
    <property type="entry name" value="PyrdxlP-dep_Trfase"/>
</dbReference>
<comment type="function">
    <text evidence="2">Decarboxylates L-threonine-O-3-phosphate to yield (R)-1-amino-2-propanol O-2-phosphate, the precursor for the linkage between the nucleotide loop and the corrin ring in cobalamin.</text>
</comment>
<evidence type="ECO:0000256" key="3">
    <source>
        <dbReference type="ARBA" id="ARBA00004953"/>
    </source>
</evidence>
<comment type="pathway">
    <text evidence="3">Cofactor biosynthesis; adenosylcobalamin biosynthesis.</text>
</comment>
<sequence length="367" mass="41215">MTKLVHGGDIYTAMEKGTAKEEILDYSANINPLGMPEGVKRAIGKVLDDCDHYPDPLCRRLARAVAEKEGVPEERLIFGNGAADLIFRLTAAIKPENALIPAPTFAEYEQALRSAGCGVGIHALCEENGFALGEGFLSELTDDLDLIFLCNPNNPTGQLIERDFLRKVLDICEKKNIFAVVDECFIDFVTDPQAVTVKDWIAEYTRLFILRAFTKNYAMPGLRLGYGICGNRKLLDRLTAAGQPWSVSLLAQEAGVAALKEDAYLEEARQLIFRERKRLVQGLSELGYQVFPPAANYIFFRLPDKNDPAYAARFTEDLAEEGILIRSCANYRGLKTGYFRIAVRGKEENERLLRALNRRERLWQKQL</sequence>
<dbReference type="PANTHER" id="PTHR42885:SF1">
    <property type="entry name" value="THREONINE-PHOSPHATE DECARBOXYLASE"/>
    <property type="match status" value="1"/>
</dbReference>
<dbReference type="GO" id="GO:0048472">
    <property type="term" value="F:threonine-phosphate decarboxylase activity"/>
    <property type="evidence" value="ECO:0007669"/>
    <property type="project" value="UniProtKB-EC"/>
</dbReference>
<accession>A0A923NJV8</accession>